<evidence type="ECO:0000313" key="2">
    <source>
        <dbReference type="EMBL" id="PSR25147.1"/>
    </source>
</evidence>
<dbReference type="Proteomes" id="UP000242705">
    <property type="component" value="Unassembled WGS sequence"/>
</dbReference>
<proteinExistence type="predicted"/>
<gene>
    <name evidence="2" type="ORF">C7B47_12995</name>
</gene>
<keyword evidence="1" id="KW-0812">Transmembrane</keyword>
<feature type="transmembrane region" description="Helical" evidence="1">
    <location>
        <begin position="115"/>
        <end position="137"/>
    </location>
</feature>
<evidence type="ECO:0000313" key="3">
    <source>
        <dbReference type="Proteomes" id="UP000242705"/>
    </source>
</evidence>
<feature type="transmembrane region" description="Helical" evidence="1">
    <location>
        <begin position="149"/>
        <end position="165"/>
    </location>
</feature>
<dbReference type="EMBL" id="PXYX01000035">
    <property type="protein sequence ID" value="PSR25147.1"/>
    <property type="molecule type" value="Genomic_DNA"/>
</dbReference>
<evidence type="ECO:0000256" key="1">
    <source>
        <dbReference type="SAM" id="Phobius"/>
    </source>
</evidence>
<feature type="transmembrane region" description="Helical" evidence="1">
    <location>
        <begin position="68"/>
        <end position="87"/>
    </location>
</feature>
<dbReference type="AlphaFoldDB" id="A0A2T2WSD3"/>
<feature type="transmembrane region" description="Helical" evidence="1">
    <location>
        <begin position="172"/>
        <end position="194"/>
    </location>
</feature>
<accession>A0A2T2WSD3</accession>
<sequence>MSAINMGPSTDQTMPHQGMVRTIRNKGWRYVALVISLLGYAGAVSYHIQYLSYIADSKGCVDNHTLQYTAILITGLLGGLALGPWVLKWSTSAIKALMPDTPDEIRYRRIKALSIAFILLGMAVDFLWIIPALNVFIDQHTPLLVEVDLILYLMGAIAGASWYIILDRQSWLGLLVTPAMALMIIGSVLAGHGWC</sequence>
<keyword evidence="1" id="KW-1133">Transmembrane helix</keyword>
<protein>
    <submittedName>
        <fullName evidence="2">Uncharacterized protein</fullName>
    </submittedName>
</protein>
<comment type="caution">
    <text evidence="2">The sequence shown here is derived from an EMBL/GenBank/DDBJ whole genome shotgun (WGS) entry which is preliminary data.</text>
</comment>
<keyword evidence="1" id="KW-0472">Membrane</keyword>
<organism evidence="2 3">
    <name type="scientific">Sulfobacillus thermosulfidooxidans</name>
    <dbReference type="NCBI Taxonomy" id="28034"/>
    <lineage>
        <taxon>Bacteria</taxon>
        <taxon>Bacillati</taxon>
        <taxon>Bacillota</taxon>
        <taxon>Clostridia</taxon>
        <taxon>Eubacteriales</taxon>
        <taxon>Clostridiales Family XVII. Incertae Sedis</taxon>
        <taxon>Sulfobacillus</taxon>
    </lineage>
</organism>
<reference evidence="2 3" key="1">
    <citation type="journal article" date="2014" name="BMC Genomics">
        <title>Comparison of environmental and isolate Sulfobacillus genomes reveals diverse carbon, sulfur, nitrogen, and hydrogen metabolisms.</title>
        <authorList>
            <person name="Justice N.B."/>
            <person name="Norman A."/>
            <person name="Brown C.T."/>
            <person name="Singh A."/>
            <person name="Thomas B.C."/>
            <person name="Banfield J.F."/>
        </authorList>
    </citation>
    <scope>NUCLEOTIDE SEQUENCE [LARGE SCALE GENOMIC DNA]</scope>
    <source>
        <strain evidence="2">AMDSBA5</strain>
    </source>
</reference>
<name>A0A2T2WSD3_SULTH</name>
<feature type="transmembrane region" description="Helical" evidence="1">
    <location>
        <begin position="27"/>
        <end position="48"/>
    </location>
</feature>